<comment type="caution">
    <text evidence="3">The sequence shown here is derived from an EMBL/GenBank/DDBJ whole genome shotgun (WGS) entry which is preliminary data.</text>
</comment>
<accession>A0ABT9P5S6</accession>
<dbReference type="SUPFAM" id="SSF56563">
    <property type="entry name" value="Major capsid protein gp5"/>
    <property type="match status" value="1"/>
</dbReference>
<feature type="domain" description="Phage capsid-like C-terminal" evidence="2">
    <location>
        <begin position="132"/>
        <end position="410"/>
    </location>
</feature>
<gene>
    <name evidence="3" type="ORF">J2S57_003798</name>
</gene>
<reference evidence="3 4" key="1">
    <citation type="submission" date="2023-07" db="EMBL/GenBank/DDBJ databases">
        <title>Sequencing the genomes of 1000 actinobacteria strains.</title>
        <authorList>
            <person name="Klenk H.-P."/>
        </authorList>
    </citation>
    <scope>NUCLEOTIDE SEQUENCE [LARGE SCALE GENOMIC DNA]</scope>
    <source>
        <strain evidence="3 4">DSM 44388</strain>
    </source>
</reference>
<dbReference type="Proteomes" id="UP001235712">
    <property type="component" value="Unassembled WGS sequence"/>
</dbReference>
<dbReference type="Gene3D" id="3.30.2400.10">
    <property type="entry name" value="Major capsid protein gp5"/>
    <property type="match status" value="1"/>
</dbReference>
<dbReference type="InterPro" id="IPR024455">
    <property type="entry name" value="Phage_capsid"/>
</dbReference>
<dbReference type="NCBIfam" id="TIGR01554">
    <property type="entry name" value="major_cap_HK97"/>
    <property type="match status" value="1"/>
</dbReference>
<organism evidence="3 4">
    <name type="scientific">Kineosporia succinea</name>
    <dbReference type="NCBI Taxonomy" id="84632"/>
    <lineage>
        <taxon>Bacteria</taxon>
        <taxon>Bacillati</taxon>
        <taxon>Actinomycetota</taxon>
        <taxon>Actinomycetes</taxon>
        <taxon>Kineosporiales</taxon>
        <taxon>Kineosporiaceae</taxon>
        <taxon>Kineosporia</taxon>
    </lineage>
</organism>
<protein>
    <submittedName>
        <fullName evidence="3">HK97 family phage major capsid protein</fullName>
    </submittedName>
</protein>
<dbReference type="RefSeq" id="WP_307244833.1">
    <property type="nucleotide sequence ID" value="NZ_JAUSQZ010000001.1"/>
</dbReference>
<dbReference type="InterPro" id="IPR054612">
    <property type="entry name" value="Phage_capsid-like_C"/>
</dbReference>
<proteinExistence type="predicted"/>
<comment type="subcellular location">
    <subcellularLocation>
        <location evidence="1">Virion</location>
    </subcellularLocation>
</comment>
<evidence type="ECO:0000313" key="3">
    <source>
        <dbReference type="EMBL" id="MDP9828049.1"/>
    </source>
</evidence>
<evidence type="ECO:0000256" key="1">
    <source>
        <dbReference type="ARBA" id="ARBA00004328"/>
    </source>
</evidence>
<dbReference type="EMBL" id="JAUSQZ010000001">
    <property type="protein sequence ID" value="MDP9828049.1"/>
    <property type="molecule type" value="Genomic_DNA"/>
</dbReference>
<evidence type="ECO:0000259" key="2">
    <source>
        <dbReference type="Pfam" id="PF05065"/>
    </source>
</evidence>
<dbReference type="Pfam" id="PF05065">
    <property type="entry name" value="Phage_capsid"/>
    <property type="match status" value="1"/>
</dbReference>
<sequence length="414" mass="44891">MAPDLQDRIDARARAWETMKEIMQRTGNDPSGEDKATYVKAEIAYDQADEVIATAEKFLKIAAAQNAGSVVNRAGVVASTGDITSEEDAAYERAFNRYVHGGLAELEADDKKLMRARFEQPKNAAGTTPAAGGYTIPPAFRDQIIQQMRFFGPMLQEAEVLETTTGANIPWPTNDDTGNVGAILAENSQITEQDVTLGTNSLDAYMYTSKLVRVSYQLMQDNPRFEAWLAKRLGERLGRILNAHYTVGTGTAQPDGIVTNATVGATTSGTFAATGGVNYAALVDLVESLDPAYGGLSDLKFMGHQSARKAARKMLDGQNRPLWEPSLQAGVPSNLMGYPFILNNDMATEAIASKSLGFGSIREAYVARVVQDQKLIRLDERYADYLQVGFFAFTRADGTLQNASAFKVLQGPAS</sequence>
<evidence type="ECO:0000313" key="4">
    <source>
        <dbReference type="Proteomes" id="UP001235712"/>
    </source>
</evidence>
<name>A0ABT9P5S6_9ACTN</name>
<keyword evidence="4" id="KW-1185">Reference proteome</keyword>